<dbReference type="EMBL" id="CP025612">
    <property type="protein sequence ID" value="AUN31992.1"/>
    <property type="molecule type" value="Genomic_DNA"/>
</dbReference>
<dbReference type="RefSeq" id="WP_102113546.1">
    <property type="nucleotide sequence ID" value="NZ_BMGN01000012.1"/>
</dbReference>
<keyword evidence="2" id="KW-1185">Reference proteome</keyword>
<gene>
    <name evidence="1" type="ORF">C0V82_16310</name>
</gene>
<evidence type="ECO:0000313" key="1">
    <source>
        <dbReference type="EMBL" id="AUN31992.1"/>
    </source>
</evidence>
<name>A0A2K9NG49_9PROT</name>
<dbReference type="AlphaFoldDB" id="A0A2K9NG49"/>
<protein>
    <submittedName>
        <fullName evidence="1">Uncharacterized protein</fullName>
    </submittedName>
</protein>
<sequence length="158" mass="17905">MNLRILKKLSARAAPLLPLLGDRREQFRARKEDAYIGILIMDRKHWDRGRSVHGDYVFENTIKRRAADGRGWIYMHPPSFARKGTVMVGCMSGGEEPEWSEESAWEALDSLVRDFFTDYQRLVDDDCCTYGAALTRDLSTPSKILLAAREIIRAGGAA</sequence>
<proteinExistence type="predicted"/>
<evidence type="ECO:0000313" key="2">
    <source>
        <dbReference type="Proteomes" id="UP000234752"/>
    </source>
</evidence>
<dbReference type="Proteomes" id="UP000234752">
    <property type="component" value="Chromosome eg_2"/>
</dbReference>
<reference evidence="1 2" key="1">
    <citation type="submission" date="2017-12" db="EMBL/GenBank/DDBJ databases">
        <title>Genomes of bacteria within cyanobacterial aggregates.</title>
        <authorList>
            <person name="Cai H."/>
        </authorList>
    </citation>
    <scope>NUCLEOTIDE SEQUENCE [LARGE SCALE GENOMIC DNA]</scope>
    <source>
        <strain evidence="1 2">TH16</strain>
    </source>
</reference>
<accession>A0A2K9NG49</accession>
<dbReference type="KEGG" id="ncb:C0V82_16310"/>
<dbReference type="OrthoDB" id="7860010at2"/>
<organism evidence="1 2">
    <name type="scientific">Niveispirillum cyanobacteriorum</name>
    <dbReference type="NCBI Taxonomy" id="1612173"/>
    <lineage>
        <taxon>Bacteria</taxon>
        <taxon>Pseudomonadati</taxon>
        <taxon>Pseudomonadota</taxon>
        <taxon>Alphaproteobacteria</taxon>
        <taxon>Rhodospirillales</taxon>
        <taxon>Azospirillaceae</taxon>
        <taxon>Niveispirillum</taxon>
    </lineage>
</organism>